<evidence type="ECO:0000313" key="4">
    <source>
        <dbReference type="EMBL" id="SEJ97066.1"/>
    </source>
</evidence>
<feature type="region of interest" description="Disordered" evidence="1">
    <location>
        <begin position="1"/>
        <end position="23"/>
    </location>
</feature>
<organism evidence="3 5">
    <name type="scientific">Trichococcus ilyis</name>
    <dbReference type="NCBI Taxonomy" id="640938"/>
    <lineage>
        <taxon>Bacteria</taxon>
        <taxon>Bacillati</taxon>
        <taxon>Bacillota</taxon>
        <taxon>Bacilli</taxon>
        <taxon>Lactobacillales</taxon>
        <taxon>Carnobacteriaceae</taxon>
        <taxon>Trichococcus</taxon>
    </lineage>
</organism>
<evidence type="ECO:0000313" key="2">
    <source>
        <dbReference type="EMBL" id="CZR00263.1"/>
    </source>
</evidence>
<dbReference type="AlphaFoldDB" id="A0A143Z5N1"/>
<sequence>MKLGMRKPSLKRSLRARTTGKVKRAIKRKTNPLYGKKGMGLVRDAKRAAYNRIYKKATVSIWDLFKKRK</sequence>
<evidence type="ECO:0008006" key="7">
    <source>
        <dbReference type="Google" id="ProtNLM"/>
    </source>
</evidence>
<proteinExistence type="predicted"/>
<reference evidence="3 5" key="1">
    <citation type="submission" date="2016-02" db="EMBL/GenBank/DDBJ databases">
        <authorList>
            <person name="Wen L."/>
            <person name="He K."/>
            <person name="Yang H."/>
        </authorList>
    </citation>
    <scope>NUCLEOTIDE SEQUENCE [LARGE SCALE GENOMIC DNA]</scope>
    <source>
        <strain evidence="3">Trichococcus_R210</strain>
    </source>
</reference>
<dbReference type="EMBL" id="FJNB01000020">
    <property type="protein sequence ID" value="CZR06796.1"/>
    <property type="molecule type" value="Genomic_DNA"/>
</dbReference>
<evidence type="ECO:0000313" key="6">
    <source>
        <dbReference type="Proteomes" id="UP000199280"/>
    </source>
</evidence>
<evidence type="ECO:0000256" key="1">
    <source>
        <dbReference type="SAM" id="MobiDB-lite"/>
    </source>
</evidence>
<evidence type="ECO:0000313" key="3">
    <source>
        <dbReference type="EMBL" id="CZR06796.1"/>
    </source>
</evidence>
<name>A0A143Z5N1_9LACT</name>
<keyword evidence="6" id="KW-1185">Reference proteome</keyword>
<reference evidence="4 6" key="2">
    <citation type="submission" date="2016-10" db="EMBL/GenBank/DDBJ databases">
        <authorList>
            <person name="Varghese N."/>
            <person name="Submissions S."/>
        </authorList>
    </citation>
    <scope>NUCLEOTIDE SEQUENCE [LARGE SCALE GENOMIC DNA]</scope>
    <source>
        <strain evidence="4 6">DSM 22150</strain>
    </source>
</reference>
<gene>
    <name evidence="4" type="ORF">SAMN05216375_1508</name>
    <name evidence="2" type="ORF">TR210_1715</name>
    <name evidence="3" type="ORF">TR210_2359</name>
</gene>
<dbReference type="EMBL" id="FNYT01000050">
    <property type="protein sequence ID" value="SEJ97066.1"/>
    <property type="molecule type" value="Genomic_DNA"/>
</dbReference>
<protein>
    <recommendedName>
        <fullName evidence="7">Phage protein</fullName>
    </recommendedName>
</protein>
<dbReference type="RefSeq" id="WP_068623104.1">
    <property type="nucleotide sequence ID" value="NZ_FJNB01000012.1"/>
</dbReference>
<accession>A0A143Z5N1</accession>
<dbReference type="OrthoDB" id="9816323at2"/>
<dbReference type="Proteomes" id="UP000076878">
    <property type="component" value="Unassembled WGS sequence"/>
</dbReference>
<evidence type="ECO:0000313" key="5">
    <source>
        <dbReference type="Proteomes" id="UP000076878"/>
    </source>
</evidence>
<dbReference type="Proteomes" id="UP000199280">
    <property type="component" value="Unassembled WGS sequence"/>
</dbReference>
<dbReference type="EMBL" id="FJNB01000012">
    <property type="protein sequence ID" value="CZR00263.1"/>
    <property type="molecule type" value="Genomic_DNA"/>
</dbReference>